<keyword evidence="3" id="KW-1185">Reference proteome</keyword>
<gene>
    <name evidence="2" type="ORF">DK847_01470</name>
</gene>
<dbReference type="RefSeq" id="WP_111195835.1">
    <property type="nucleotide sequence ID" value="NZ_QKVK01000001.1"/>
</dbReference>
<protein>
    <submittedName>
        <fullName evidence="2">Uncharacterized protein</fullName>
    </submittedName>
</protein>
<evidence type="ECO:0000313" key="3">
    <source>
        <dbReference type="Proteomes" id="UP000248795"/>
    </source>
</evidence>
<evidence type="ECO:0000256" key="1">
    <source>
        <dbReference type="SAM" id="SignalP"/>
    </source>
</evidence>
<dbReference type="AlphaFoldDB" id="A0A2W2BE64"/>
<feature type="chain" id="PRO_5015856156" evidence="1">
    <location>
        <begin position="24"/>
        <end position="107"/>
    </location>
</feature>
<reference evidence="3" key="1">
    <citation type="submission" date="2018-06" db="EMBL/GenBank/DDBJ databases">
        <title>Aestuariibacter litoralis strain KCTC 52945T.</title>
        <authorList>
            <person name="Li X."/>
            <person name="Salam N."/>
            <person name="Li J.-L."/>
            <person name="Chen Y.-M."/>
            <person name="Yang Z.-W."/>
            <person name="Zhang L.-Y."/>
            <person name="Han M.-X."/>
            <person name="Xiao M."/>
            <person name="Li W.-J."/>
        </authorList>
    </citation>
    <scope>NUCLEOTIDE SEQUENCE [LARGE SCALE GENOMIC DNA]</scope>
    <source>
        <strain evidence="3">KCTC 52945</strain>
    </source>
</reference>
<keyword evidence="1" id="KW-0732">Signal</keyword>
<accession>A0A2W2BE64</accession>
<feature type="signal peptide" evidence="1">
    <location>
        <begin position="1"/>
        <end position="23"/>
    </location>
</feature>
<evidence type="ECO:0000313" key="2">
    <source>
        <dbReference type="EMBL" id="PZF78508.1"/>
    </source>
</evidence>
<organism evidence="2 3">
    <name type="scientific">Aestuariivirga litoralis</name>
    <dbReference type="NCBI Taxonomy" id="2650924"/>
    <lineage>
        <taxon>Bacteria</taxon>
        <taxon>Pseudomonadati</taxon>
        <taxon>Pseudomonadota</taxon>
        <taxon>Alphaproteobacteria</taxon>
        <taxon>Hyphomicrobiales</taxon>
        <taxon>Aestuariivirgaceae</taxon>
        <taxon>Aestuariivirga</taxon>
    </lineage>
</organism>
<dbReference type="Proteomes" id="UP000248795">
    <property type="component" value="Unassembled WGS sequence"/>
</dbReference>
<sequence>MRIMTAMLLAGVALVAQAGAAMADGTIDVDKLAAQAAPVLPPGTRLMVISKTAQPEVPGLPLSTKDLNRMGPNATTIRILPATGEAGDGSVSWSGYTRTGVIYQGSK</sequence>
<name>A0A2W2BE64_9HYPH</name>
<proteinExistence type="predicted"/>
<dbReference type="EMBL" id="QKVK01000001">
    <property type="protein sequence ID" value="PZF78508.1"/>
    <property type="molecule type" value="Genomic_DNA"/>
</dbReference>
<comment type="caution">
    <text evidence="2">The sequence shown here is derived from an EMBL/GenBank/DDBJ whole genome shotgun (WGS) entry which is preliminary data.</text>
</comment>